<dbReference type="FunFam" id="1.25.40.120:FF:000015">
    <property type="entry name" value="Protein prenyltransferase alpha subunit repeat-containing protein 1-B isoform D"/>
    <property type="match status" value="1"/>
</dbReference>
<dbReference type="AlphaFoldDB" id="A0A922EJW5"/>
<dbReference type="PROSITE" id="PS51147">
    <property type="entry name" value="PFTA"/>
    <property type="match status" value="2"/>
</dbReference>
<reference evidence="5" key="1">
    <citation type="submission" date="2021-01" db="EMBL/GenBank/DDBJ databases">
        <authorList>
            <person name="Lovell J.T."/>
            <person name="Bentley N."/>
            <person name="Bhattarai G."/>
            <person name="Jenkins J.W."/>
            <person name="Sreedasyam A."/>
            <person name="Alarcon Y."/>
            <person name="Bock C."/>
            <person name="Boston L."/>
            <person name="Carlson J."/>
            <person name="Cervantes K."/>
            <person name="Clermont K."/>
            <person name="Krom N."/>
            <person name="Kubenka K."/>
            <person name="Mamidi S."/>
            <person name="Mattison C."/>
            <person name="Monteros M."/>
            <person name="Pisani C."/>
            <person name="Plott C."/>
            <person name="Rajasekar S."/>
            <person name="Rhein H.S."/>
            <person name="Rohla C."/>
            <person name="Song M."/>
            <person name="Hilaire R.S."/>
            <person name="Shu S."/>
            <person name="Wells L."/>
            <person name="Wang X."/>
            <person name="Webber J."/>
            <person name="Heerema R.J."/>
            <person name="Klein P."/>
            <person name="Conner P."/>
            <person name="Grauke L."/>
            <person name="Grimwood J."/>
            <person name="Schmutz J."/>
            <person name="Randall J.J."/>
        </authorList>
    </citation>
    <scope>NUCLEOTIDE SEQUENCE</scope>
    <source>
        <tissue evidence="5">Leaf</tissue>
    </source>
</reference>
<dbReference type="InterPro" id="IPR002088">
    <property type="entry name" value="Prenyl_trans_a"/>
</dbReference>
<proteinExistence type="inferred from homology"/>
<evidence type="ECO:0000313" key="5">
    <source>
        <dbReference type="EMBL" id="KAG6703233.1"/>
    </source>
</evidence>
<evidence type="ECO:0000256" key="4">
    <source>
        <dbReference type="ARBA" id="ARBA00022737"/>
    </source>
</evidence>
<dbReference type="Pfam" id="PF01239">
    <property type="entry name" value="PPTA"/>
    <property type="match status" value="2"/>
</dbReference>
<sequence length="519" mass="59929">MRRLGAAMARGELWVWFHLGMGEDLFWGRVLFSINETQRFIQCVSFSNEIQFFICLQRNPLKEDCNKNNSSHVYATKHLPDSSQNHLLRRLTSPAAQPTNRIMKTKEGSSYPESKPVDLLHQFEHILEADPLIDEVGFIHPSQFAKLTEEADDATDIPTSECPSFWNRDHKFGVSTLVLLPLYNAAKLAFMAAIGEYKRLGPDVVVSGDGLESEVMKHSRALLLLSPDFGTAWNSRKLIVSKKQDLSIFMDELLLSELVLSYSPKSDHAWSHRRWVIKSVTGKCSTLQEILRKESELVEKIAERSKMNYRAWNHRCWLVSYMTRERVLQELKKSKNWAGLHVADNCCFHYRRQLMLRILKDSSCKQENASAGYAIEIYKLWKEELHWNETLIKQYIGREALWLHRRFLSLCWMKQFVTDVNDVSCNSEQKISISNDFGFFISNELQLLHSCSSVPNSDFDDFKAQATFSASYMLWLTKQSSEFLSKDSEHQEKLTAGNLKTLLSKVCPERSSLWDSLMG</sequence>
<dbReference type="GO" id="GO:0005965">
    <property type="term" value="C:protein farnesyltransferase complex"/>
    <property type="evidence" value="ECO:0007669"/>
    <property type="project" value="TreeGrafter"/>
</dbReference>
<dbReference type="PANTHER" id="PTHR11129:SF10">
    <property type="entry name" value="PROTEIN PRENYLYLTRANSFERASE SUPERFAMILY PROTEIN"/>
    <property type="match status" value="1"/>
</dbReference>
<dbReference type="EMBL" id="CM031831">
    <property type="protein sequence ID" value="KAG6703233.1"/>
    <property type="molecule type" value="Genomic_DNA"/>
</dbReference>
<evidence type="ECO:0000256" key="2">
    <source>
        <dbReference type="ARBA" id="ARBA00022602"/>
    </source>
</evidence>
<accession>A0A922EJW5</accession>
<dbReference type="PANTHER" id="PTHR11129">
    <property type="entry name" value="PROTEIN FARNESYLTRANSFERASE ALPHA SUBUNIT/RAB GERANYLGERANYL TRANSFERASE ALPHA SUBUNIT"/>
    <property type="match status" value="1"/>
</dbReference>
<dbReference type="GO" id="GO:0004660">
    <property type="term" value="F:protein farnesyltransferase activity"/>
    <property type="evidence" value="ECO:0007669"/>
    <property type="project" value="TreeGrafter"/>
</dbReference>
<protein>
    <submittedName>
        <fullName evidence="5">Uncharacterized protein</fullName>
    </submittedName>
</protein>
<name>A0A922EJW5_CARIL</name>
<dbReference type="Proteomes" id="UP000811246">
    <property type="component" value="Chromosome 7"/>
</dbReference>
<keyword evidence="3" id="KW-0808">Transferase</keyword>
<organism evidence="5 6">
    <name type="scientific">Carya illinoinensis</name>
    <name type="common">Pecan</name>
    <dbReference type="NCBI Taxonomy" id="32201"/>
    <lineage>
        <taxon>Eukaryota</taxon>
        <taxon>Viridiplantae</taxon>
        <taxon>Streptophyta</taxon>
        <taxon>Embryophyta</taxon>
        <taxon>Tracheophyta</taxon>
        <taxon>Spermatophyta</taxon>
        <taxon>Magnoliopsida</taxon>
        <taxon>eudicotyledons</taxon>
        <taxon>Gunneridae</taxon>
        <taxon>Pentapetalae</taxon>
        <taxon>rosids</taxon>
        <taxon>fabids</taxon>
        <taxon>Fagales</taxon>
        <taxon>Juglandaceae</taxon>
        <taxon>Carya</taxon>
    </lineage>
</organism>
<evidence type="ECO:0000256" key="1">
    <source>
        <dbReference type="ARBA" id="ARBA00006734"/>
    </source>
</evidence>
<comment type="similarity">
    <text evidence="1">Belongs to the protein prenyltransferase subunit alpha family.</text>
</comment>
<keyword evidence="4" id="KW-0677">Repeat</keyword>
<dbReference type="GO" id="GO:0004662">
    <property type="term" value="F:CAAX-protein geranylgeranyltransferase activity"/>
    <property type="evidence" value="ECO:0007669"/>
    <property type="project" value="TreeGrafter"/>
</dbReference>
<dbReference type="GO" id="GO:0005953">
    <property type="term" value="C:CAAX-protein geranylgeranyltransferase complex"/>
    <property type="evidence" value="ECO:0007669"/>
    <property type="project" value="TreeGrafter"/>
</dbReference>
<evidence type="ECO:0000256" key="3">
    <source>
        <dbReference type="ARBA" id="ARBA00022679"/>
    </source>
</evidence>
<comment type="caution">
    <text evidence="5">The sequence shown here is derived from an EMBL/GenBank/DDBJ whole genome shotgun (WGS) entry which is preliminary data.</text>
</comment>
<evidence type="ECO:0000313" key="6">
    <source>
        <dbReference type="Proteomes" id="UP000811246"/>
    </source>
</evidence>
<keyword evidence="2" id="KW-0637">Prenyltransferase</keyword>
<gene>
    <name evidence="5" type="ORF">I3842_07G074300</name>
</gene>